<dbReference type="Proteomes" id="UP001482154">
    <property type="component" value="Unassembled WGS sequence"/>
</dbReference>
<protein>
    <submittedName>
        <fullName evidence="2">MBL fold metallo-hydrolase</fullName>
    </submittedName>
</protein>
<organism evidence="2 3">
    <name type="scientific">Anaerostipes amylophilus</name>
    <dbReference type="NCBI Taxonomy" id="2981779"/>
    <lineage>
        <taxon>Bacteria</taxon>
        <taxon>Bacillati</taxon>
        <taxon>Bacillota</taxon>
        <taxon>Clostridia</taxon>
        <taxon>Lachnospirales</taxon>
        <taxon>Lachnospiraceae</taxon>
        <taxon>Anaerostipes</taxon>
    </lineage>
</organism>
<comment type="caution">
    <text evidence="2">The sequence shown here is derived from an EMBL/GenBank/DDBJ whole genome shotgun (WGS) entry which is preliminary data.</text>
</comment>
<dbReference type="RefSeq" id="WP_349111324.1">
    <property type="nucleotide sequence ID" value="NZ_JBBNIN010000028.1"/>
</dbReference>
<evidence type="ECO:0000313" key="2">
    <source>
        <dbReference type="EMBL" id="MEQ2712024.1"/>
    </source>
</evidence>
<dbReference type="EMBL" id="JBBNIN010000028">
    <property type="protein sequence ID" value="MEQ2712024.1"/>
    <property type="molecule type" value="Genomic_DNA"/>
</dbReference>
<dbReference type="InterPro" id="IPR001279">
    <property type="entry name" value="Metallo-B-lactamas"/>
</dbReference>
<dbReference type="InterPro" id="IPR035681">
    <property type="entry name" value="ComA-like_MBL"/>
</dbReference>
<evidence type="ECO:0000313" key="3">
    <source>
        <dbReference type="Proteomes" id="UP001482154"/>
    </source>
</evidence>
<reference evidence="2 3" key="1">
    <citation type="submission" date="2024-04" db="EMBL/GenBank/DDBJ databases">
        <title>Human intestinal bacterial collection.</title>
        <authorList>
            <person name="Pauvert C."/>
            <person name="Hitch T.C.A."/>
            <person name="Clavel T."/>
        </authorList>
    </citation>
    <scope>NUCLEOTIDE SEQUENCE [LARGE SCALE GENOMIC DNA]</scope>
    <source>
        <strain evidence="2 3">CLA-AA-H249</strain>
    </source>
</reference>
<dbReference type="Gene3D" id="3.60.15.10">
    <property type="entry name" value="Ribonuclease Z/Hydroxyacylglutathione hydrolase-like"/>
    <property type="match status" value="1"/>
</dbReference>
<dbReference type="InterPro" id="IPR036866">
    <property type="entry name" value="RibonucZ/Hydroxyglut_hydro"/>
</dbReference>
<dbReference type="Pfam" id="PF00753">
    <property type="entry name" value="Lactamase_B"/>
    <property type="match status" value="1"/>
</dbReference>
<dbReference type="SUPFAM" id="SSF56281">
    <property type="entry name" value="Metallo-hydrolase/oxidoreductase"/>
    <property type="match status" value="1"/>
</dbReference>
<keyword evidence="3" id="KW-1185">Reference proteome</keyword>
<gene>
    <name evidence="2" type="ORF">AAAU51_12760</name>
</gene>
<dbReference type="PANTHER" id="PTHR30619:SF1">
    <property type="entry name" value="RECOMBINATION PROTEIN 2"/>
    <property type="match status" value="1"/>
</dbReference>
<dbReference type="InterPro" id="IPR052159">
    <property type="entry name" value="Competence_DNA_uptake"/>
</dbReference>
<proteinExistence type="predicted"/>
<name>A0ABV1IXR9_9FIRM</name>
<accession>A0ABV1IXR9</accession>
<dbReference type="PANTHER" id="PTHR30619">
    <property type="entry name" value="DNA INTERNALIZATION/COMPETENCE PROTEIN COMEC/REC2"/>
    <property type="match status" value="1"/>
</dbReference>
<dbReference type="CDD" id="cd07731">
    <property type="entry name" value="ComA-like_MBL-fold"/>
    <property type="match status" value="1"/>
</dbReference>
<feature type="domain" description="Metallo-beta-lactamase" evidence="1">
    <location>
        <begin position="60"/>
        <end position="127"/>
    </location>
</feature>
<evidence type="ECO:0000259" key="1">
    <source>
        <dbReference type="Pfam" id="PF00753"/>
    </source>
</evidence>
<sequence length="563" mass="63376">MKEGIKKITACLLIILMTITLTPIYKATHKVSAAQNFKIHFIDVGCADGALLQYGEGSNAKYAMIDTGAEKYNGTKDKTYAKKKDPAYEYLKKMGVKHLEFVILTHPHRDHIGGLVKILKDKTITINTIYGNSLEMTYLRSNDNVKEQTSETAKWTKFDSNTYQKVKDEIEKRNSEEDESLHVKYVIPKAGSKIYLGQAQITFYGPLENNYKYGRQVDLNVRQENKYSIVTRIVYGKNSFLMTGDAQRETIEKIIKKGYNLQAQVLKEPHHGYQDVKEKDKLIAGRTSDHKLLIDHTKANIAVISNGYKNTGEVPMKNVLTDLSKMDIYETGNRGTIVITSDGSHLYVRTEKGGNKPSVNGKIISSGKSISMPVLQSIDIVSNKKTKILPAYPGTKDAKSIYTNKNVTIKINASARSFTKINSVQYKIVKKGQSSAKLPYRYGKSVTLKNGTIAKVYVKYNTMLGEKKLKLPQIVVDTKVPTKLRLKKKKSGKKKKVTFSANYGTSGKKKTAYKLVPKGKSAKKYKWKTANGVRYDAKKYRKARLYVRFIDKAGNSKTTKMSI</sequence>